<dbReference type="InterPro" id="IPR058840">
    <property type="entry name" value="AAA_SelU"/>
</dbReference>
<reference evidence="4 5" key="1">
    <citation type="journal article" date="2014" name="Genome Announc.">
        <title>Draft Genome Sequence of Advenella kashmirensis Strain W13003, a Polycyclic Aromatic Hydrocarbon-Degrading Bacterium.</title>
        <authorList>
            <person name="Wang X."/>
            <person name="Jin D."/>
            <person name="Zhou L."/>
            <person name="Wu L."/>
            <person name="An W."/>
            <person name="Zhao L."/>
        </authorList>
    </citation>
    <scope>NUCLEOTIDE SEQUENCE [LARGE SCALE GENOMIC DNA]</scope>
    <source>
        <strain evidence="4 5">W13003</strain>
    </source>
</reference>
<keyword evidence="1 2" id="KW-0711">Selenium</keyword>
<comment type="caution">
    <text evidence="4">The sequence shown here is derived from an EMBL/GenBank/DDBJ whole genome shotgun (WGS) entry which is preliminary data.</text>
</comment>
<feature type="active site" description="S-selanylcysteine intermediate" evidence="2">
    <location>
        <position position="95"/>
    </location>
</feature>
<dbReference type="EC" id="2.9.1.3" evidence="2"/>
<dbReference type="SUPFAM" id="SSF52821">
    <property type="entry name" value="Rhodanese/Cell cycle control phosphatase"/>
    <property type="match status" value="1"/>
</dbReference>
<dbReference type="InterPro" id="IPR036873">
    <property type="entry name" value="Rhodanese-like_dom_sf"/>
</dbReference>
<keyword evidence="2" id="KW-0808">Transferase</keyword>
<dbReference type="NCBIfam" id="NF008751">
    <property type="entry name" value="PRK11784.1-3"/>
    <property type="match status" value="1"/>
</dbReference>
<dbReference type="OrthoDB" id="9808735at2"/>
<name>V8QYJ9_9BURK</name>
<dbReference type="GO" id="GO:0002098">
    <property type="term" value="P:tRNA wobble uridine modification"/>
    <property type="evidence" value="ECO:0007669"/>
    <property type="project" value="UniProtKB-UniRule"/>
</dbReference>
<comment type="catalytic activity">
    <reaction evidence="2">
        <text>5-methylaminomethyl-2-(Se-phospho)selenouridine(34) in tRNA + H2O = 5-methylaminomethyl-2-selenouridine(34) in tRNA + phosphate</text>
        <dbReference type="Rhea" id="RHEA:60176"/>
        <dbReference type="Rhea" id="RHEA-COMP:10196"/>
        <dbReference type="Rhea" id="RHEA-COMP:15523"/>
        <dbReference type="ChEBI" id="CHEBI:15377"/>
        <dbReference type="ChEBI" id="CHEBI:43474"/>
        <dbReference type="ChEBI" id="CHEBI:82743"/>
        <dbReference type="ChEBI" id="CHEBI:143702"/>
    </reaction>
</comment>
<dbReference type="Proteomes" id="UP000018733">
    <property type="component" value="Unassembled WGS sequence"/>
</dbReference>
<dbReference type="GO" id="GO:0016765">
    <property type="term" value="F:transferase activity, transferring alkyl or aryl (other than methyl) groups"/>
    <property type="evidence" value="ECO:0007669"/>
    <property type="project" value="UniProtKB-UniRule"/>
</dbReference>
<dbReference type="eggNOG" id="COG2603">
    <property type="taxonomic scope" value="Bacteria"/>
</dbReference>
<proteinExistence type="inferred from homology"/>
<accession>V8QYJ9</accession>
<gene>
    <name evidence="2" type="primary">selU</name>
    <name evidence="4" type="ORF">W822_02595</name>
</gene>
<dbReference type="NCBIfam" id="TIGR03167">
    <property type="entry name" value="tRNA_sel_U_synt"/>
    <property type="match status" value="1"/>
</dbReference>
<comment type="subunit">
    <text evidence="2">Monomer.</text>
</comment>
<evidence type="ECO:0000256" key="1">
    <source>
        <dbReference type="ARBA" id="ARBA00023266"/>
    </source>
</evidence>
<feature type="domain" description="Rhodanese" evidence="3">
    <location>
        <begin position="12"/>
        <end position="136"/>
    </location>
</feature>
<dbReference type="GO" id="GO:0043828">
    <property type="term" value="F:tRNA 2-selenouridine synthase activity"/>
    <property type="evidence" value="ECO:0007669"/>
    <property type="project" value="UniProtKB-EC"/>
</dbReference>
<comment type="catalytic activity">
    <reaction evidence="2">
        <text>5-methylaminomethyl-2-thiouridine(34) in tRNA + (2E)-geranyl diphosphate = 5-methylaminomethyl-S-(2E)-geranyl-thiouridine(34) in tRNA + diphosphate</text>
        <dbReference type="Rhea" id="RHEA:14085"/>
        <dbReference type="Rhea" id="RHEA-COMP:10195"/>
        <dbReference type="Rhea" id="RHEA-COMP:14654"/>
        <dbReference type="ChEBI" id="CHEBI:33019"/>
        <dbReference type="ChEBI" id="CHEBI:58057"/>
        <dbReference type="ChEBI" id="CHEBI:74455"/>
        <dbReference type="ChEBI" id="CHEBI:140632"/>
    </reaction>
</comment>
<dbReference type="CDD" id="cd01520">
    <property type="entry name" value="RHOD_YbbB"/>
    <property type="match status" value="1"/>
</dbReference>
<evidence type="ECO:0000259" key="3">
    <source>
        <dbReference type="PROSITE" id="PS50206"/>
    </source>
</evidence>
<evidence type="ECO:0000313" key="4">
    <source>
        <dbReference type="EMBL" id="ETF04079.1"/>
    </source>
</evidence>
<protein>
    <recommendedName>
        <fullName evidence="2">tRNA 2-selenouridine synthase</fullName>
        <ecNumber evidence="2">2.9.1.3</ecNumber>
    </recommendedName>
</protein>
<evidence type="ECO:0000313" key="5">
    <source>
        <dbReference type="Proteomes" id="UP000018733"/>
    </source>
</evidence>
<dbReference type="STRING" id="1424334.W822_02595"/>
<dbReference type="RefSeq" id="WP_024003587.1">
    <property type="nucleotide sequence ID" value="NZ_KI650979.1"/>
</dbReference>
<dbReference type="HAMAP" id="MF_01622">
    <property type="entry name" value="tRNA_sel_U_synth"/>
    <property type="match status" value="1"/>
</dbReference>
<comment type="catalytic activity">
    <reaction evidence="2">
        <text>5-methylaminomethyl-S-(2E)-geranyl-thiouridine(34) in tRNA + selenophosphate + H(+) = 5-methylaminomethyl-2-(Se-phospho)selenouridine(34) in tRNA + (2E)-thiogeraniol</text>
        <dbReference type="Rhea" id="RHEA:60172"/>
        <dbReference type="Rhea" id="RHEA-COMP:14654"/>
        <dbReference type="Rhea" id="RHEA-COMP:15523"/>
        <dbReference type="ChEBI" id="CHEBI:15378"/>
        <dbReference type="ChEBI" id="CHEBI:16144"/>
        <dbReference type="ChEBI" id="CHEBI:140632"/>
        <dbReference type="ChEBI" id="CHEBI:143702"/>
        <dbReference type="ChEBI" id="CHEBI:143703"/>
    </reaction>
</comment>
<dbReference type="EMBL" id="AYXT01000001">
    <property type="protein sequence ID" value="ETF04079.1"/>
    <property type="molecule type" value="Genomic_DNA"/>
</dbReference>
<keyword evidence="5" id="KW-1185">Reference proteome</keyword>
<dbReference type="InterPro" id="IPR017582">
    <property type="entry name" value="SelU"/>
</dbReference>
<dbReference type="PATRIC" id="fig|1424334.3.peg.520"/>
<sequence length="368" mass="41412">MQPQQNEYQRLFLNDLPLMDVRAPVEFGKGAFPHAQNLPLLNDNERQKVGTCYKTNGQDAAIELGHKLVSGKIKSERIAAWTAFAQAHPEGYLYCFRGGLRSKITQEWLRTEAGIDYPRVPGGYKAMRNFLIETIDSAAAECDFIAIGGLTGCGKTELLAELDNAIDLEAHAHHRGSSFGKHATPQPAQIDFENTLAIDLLKKRTRGHHLFVVEDEGRMVGQCSLPLALRQTILQHPLVCLEDSFENRAARILKDYVVDLCAEFIALQGADSGFAAFADHLRLSLRNIVKRLGAERYQRLAAMMDEALAEQQKNGSVDRHRAWIEGLLREYYDPMYLHQLASHGERIVFRGDRVAVMEYLRHFAAKNV</sequence>
<evidence type="ECO:0000256" key="2">
    <source>
        <dbReference type="HAMAP-Rule" id="MF_01622"/>
    </source>
</evidence>
<dbReference type="SMART" id="SM00450">
    <property type="entry name" value="RHOD"/>
    <property type="match status" value="1"/>
</dbReference>
<comment type="catalytic activity">
    <reaction evidence="2">
        <text>5-methylaminomethyl-2-thiouridine(34) in tRNA + selenophosphate + (2E)-geranyl diphosphate + H2O + H(+) = 5-methylaminomethyl-2-selenouridine(34) in tRNA + (2E)-thiogeraniol + phosphate + diphosphate</text>
        <dbReference type="Rhea" id="RHEA:42716"/>
        <dbReference type="Rhea" id="RHEA-COMP:10195"/>
        <dbReference type="Rhea" id="RHEA-COMP:10196"/>
        <dbReference type="ChEBI" id="CHEBI:15377"/>
        <dbReference type="ChEBI" id="CHEBI:15378"/>
        <dbReference type="ChEBI" id="CHEBI:16144"/>
        <dbReference type="ChEBI" id="CHEBI:33019"/>
        <dbReference type="ChEBI" id="CHEBI:43474"/>
        <dbReference type="ChEBI" id="CHEBI:58057"/>
        <dbReference type="ChEBI" id="CHEBI:74455"/>
        <dbReference type="ChEBI" id="CHEBI:82743"/>
        <dbReference type="ChEBI" id="CHEBI:143703"/>
        <dbReference type="EC" id="2.9.1.3"/>
    </reaction>
</comment>
<comment type="function">
    <text evidence="2">Involved in the post-transcriptional modification of the uridine at the wobble position (U34) of tRNA(Lys), tRNA(Glu) and tRNA(Gln). Catalyzes the conversion of 2-thiouridine (S2U-RNA) to 2-selenouridine (Se2U-RNA). Acts in a two-step process involving geranylation of 2-thiouridine (S2U) to S-geranyl-2-thiouridine (geS2U) and subsequent selenation of the latter derivative to 2-selenouridine (Se2U) in the tRNA chain.</text>
</comment>
<dbReference type="PANTHER" id="PTHR30401">
    <property type="entry name" value="TRNA 2-SELENOURIDINE SYNTHASE"/>
    <property type="match status" value="1"/>
</dbReference>
<dbReference type="PROSITE" id="PS50206">
    <property type="entry name" value="RHODANESE_3"/>
    <property type="match status" value="1"/>
</dbReference>
<dbReference type="PANTHER" id="PTHR30401:SF0">
    <property type="entry name" value="TRNA 2-SELENOURIDINE SYNTHASE"/>
    <property type="match status" value="1"/>
</dbReference>
<dbReference type="Gene3D" id="3.40.250.10">
    <property type="entry name" value="Rhodanese-like domain"/>
    <property type="match status" value="1"/>
</dbReference>
<dbReference type="Pfam" id="PF26341">
    <property type="entry name" value="AAA_SelU"/>
    <property type="match status" value="1"/>
</dbReference>
<dbReference type="InterPro" id="IPR001763">
    <property type="entry name" value="Rhodanese-like_dom"/>
</dbReference>
<dbReference type="HOGENOM" id="CLU_043456_1_0_4"/>
<dbReference type="AlphaFoldDB" id="V8QYJ9"/>
<organism evidence="4 5">
    <name type="scientific">Advenella kashmirensis W13003</name>
    <dbReference type="NCBI Taxonomy" id="1424334"/>
    <lineage>
        <taxon>Bacteria</taxon>
        <taxon>Pseudomonadati</taxon>
        <taxon>Pseudomonadota</taxon>
        <taxon>Betaproteobacteria</taxon>
        <taxon>Burkholderiales</taxon>
        <taxon>Alcaligenaceae</taxon>
    </lineage>
</organism>
<comment type="similarity">
    <text evidence="2">Belongs to the SelU family.</text>
</comment>